<comment type="caution">
    <text evidence="1">The sequence shown here is derived from an EMBL/GenBank/DDBJ whole genome shotgun (WGS) entry which is preliminary data.</text>
</comment>
<dbReference type="Proteomes" id="UP000266861">
    <property type="component" value="Unassembled WGS sequence"/>
</dbReference>
<proteinExistence type="predicted"/>
<keyword evidence="2" id="KW-1185">Reference proteome</keyword>
<dbReference type="EMBL" id="PQFF01000420">
    <property type="protein sequence ID" value="RHZ51240.1"/>
    <property type="molecule type" value="Genomic_DNA"/>
</dbReference>
<organism evidence="1 2">
    <name type="scientific">Diversispora epigaea</name>
    <dbReference type="NCBI Taxonomy" id="1348612"/>
    <lineage>
        <taxon>Eukaryota</taxon>
        <taxon>Fungi</taxon>
        <taxon>Fungi incertae sedis</taxon>
        <taxon>Mucoromycota</taxon>
        <taxon>Glomeromycotina</taxon>
        <taxon>Glomeromycetes</taxon>
        <taxon>Diversisporales</taxon>
        <taxon>Diversisporaceae</taxon>
        <taxon>Diversispora</taxon>
    </lineage>
</organism>
<evidence type="ECO:0000313" key="2">
    <source>
        <dbReference type="Proteomes" id="UP000266861"/>
    </source>
</evidence>
<dbReference type="STRING" id="1348612.A0A397GT55"/>
<reference evidence="1 2" key="1">
    <citation type="submission" date="2018-08" db="EMBL/GenBank/DDBJ databases">
        <title>Genome and evolution of the arbuscular mycorrhizal fungus Diversispora epigaea (formerly Glomus versiforme) and its bacterial endosymbionts.</title>
        <authorList>
            <person name="Sun X."/>
            <person name="Fei Z."/>
            <person name="Harrison M."/>
        </authorList>
    </citation>
    <scope>NUCLEOTIDE SEQUENCE [LARGE SCALE GENOMIC DNA]</scope>
    <source>
        <strain evidence="1 2">IT104</strain>
    </source>
</reference>
<dbReference type="OrthoDB" id="2439417at2759"/>
<protein>
    <submittedName>
        <fullName evidence="1">Uncharacterized protein</fullName>
    </submittedName>
</protein>
<dbReference type="AlphaFoldDB" id="A0A397GT55"/>
<gene>
    <name evidence="1" type="ORF">Glove_481g69</name>
</gene>
<name>A0A397GT55_9GLOM</name>
<sequence>MFRIYSILERLYIILDVLPGHKLRLKAVQHYLQLLNKGHAKLEASQVVADLLNRGKWFSRCIRSWSKAFILYNDVSKNNHGLHLKGSSIIEDKDIQLKITSYLRQNKFNININNFCDYIAKEILSSIGIEKKIK</sequence>
<accession>A0A397GT55</accession>
<evidence type="ECO:0000313" key="1">
    <source>
        <dbReference type="EMBL" id="RHZ51240.1"/>
    </source>
</evidence>